<dbReference type="FunFam" id="3.40.50.300:FF:000032">
    <property type="entry name" value="Export ABC transporter ATP-binding protein"/>
    <property type="match status" value="1"/>
</dbReference>
<dbReference type="Pfam" id="PF00005">
    <property type="entry name" value="ABC_tran"/>
    <property type="match status" value="1"/>
</dbReference>
<dbReference type="Proteomes" id="UP000035337">
    <property type="component" value="Chromosome"/>
</dbReference>
<evidence type="ECO:0000256" key="4">
    <source>
        <dbReference type="ARBA" id="ARBA00038388"/>
    </source>
</evidence>
<keyword evidence="3" id="KW-0067">ATP-binding</keyword>
<name>A0A0G3WHL6_9BACT</name>
<dbReference type="RefSeq" id="WP_052570202.1">
    <property type="nucleotide sequence ID" value="NZ_CP009498.1"/>
</dbReference>
<dbReference type="SMART" id="SM00382">
    <property type="entry name" value="AAA"/>
    <property type="match status" value="1"/>
</dbReference>
<dbReference type="InterPro" id="IPR027417">
    <property type="entry name" value="P-loop_NTPase"/>
</dbReference>
<dbReference type="GO" id="GO:0098796">
    <property type="term" value="C:membrane protein complex"/>
    <property type="evidence" value="ECO:0007669"/>
    <property type="project" value="UniProtKB-ARBA"/>
</dbReference>
<proteinExistence type="inferred from homology"/>
<evidence type="ECO:0000256" key="2">
    <source>
        <dbReference type="ARBA" id="ARBA00022741"/>
    </source>
</evidence>
<gene>
    <name evidence="6" type="primary">lolD</name>
    <name evidence="6" type="ORF">Epro_0444</name>
</gene>
<dbReference type="PROSITE" id="PS00211">
    <property type="entry name" value="ABC_TRANSPORTER_1"/>
    <property type="match status" value="1"/>
</dbReference>
<dbReference type="GO" id="GO:0022857">
    <property type="term" value="F:transmembrane transporter activity"/>
    <property type="evidence" value="ECO:0007669"/>
    <property type="project" value="UniProtKB-ARBA"/>
</dbReference>
<dbReference type="Gene3D" id="3.40.50.300">
    <property type="entry name" value="P-loop containing nucleotide triphosphate hydrolases"/>
    <property type="match status" value="1"/>
</dbReference>
<dbReference type="CDD" id="cd03255">
    <property type="entry name" value="ABC_MJ0796_LolCDE_FtsE"/>
    <property type="match status" value="1"/>
</dbReference>
<dbReference type="InterPro" id="IPR003593">
    <property type="entry name" value="AAA+_ATPase"/>
</dbReference>
<sequence length="223" mass="24744">MNIKAVNLTKIYKKRDSKDVRVLSGVNLNIKSGETIAFTGPSGAGKSTLIHILGLMDRPSSGKVLIDAIDCFKSNDAYLCKMRKDNIGFIFQFHYLLSDFTVLENILLPVWNIKETKIKDAEKILKKVGLSHRAAHFPNELSGGEQQRAALARALINNPKIIFADEPTGNLDRATGKEIEKLLFATVSETKATLILVTHNDKLALKADRIIKMRDGKVTTIKN</sequence>
<dbReference type="SUPFAM" id="SSF52540">
    <property type="entry name" value="P-loop containing nucleoside triphosphate hydrolases"/>
    <property type="match status" value="1"/>
</dbReference>
<reference evidence="6 7" key="1">
    <citation type="submission" date="2014-09" db="EMBL/GenBank/DDBJ databases">
        <title>Complete genome sequence of Endomicrobium proavitum.</title>
        <authorList>
            <person name="Zheng H."/>
        </authorList>
    </citation>
    <scope>NUCLEOTIDE SEQUENCE [LARGE SCALE GENOMIC DNA]</scope>
    <source>
        <strain evidence="6 7">Rsa215</strain>
    </source>
</reference>
<evidence type="ECO:0000313" key="7">
    <source>
        <dbReference type="Proteomes" id="UP000035337"/>
    </source>
</evidence>
<dbReference type="KEGG" id="epo:Epro_0444"/>
<dbReference type="OrthoDB" id="9783924at2"/>
<evidence type="ECO:0000256" key="1">
    <source>
        <dbReference type="ARBA" id="ARBA00022448"/>
    </source>
</evidence>
<dbReference type="InterPro" id="IPR017871">
    <property type="entry name" value="ABC_transporter-like_CS"/>
</dbReference>
<dbReference type="PROSITE" id="PS50893">
    <property type="entry name" value="ABC_TRANSPORTER_2"/>
    <property type="match status" value="1"/>
</dbReference>
<comment type="similarity">
    <text evidence="4">Belongs to the ABC transporter superfamily. Macrolide exporter (TC 3.A.1.122) family.</text>
</comment>
<dbReference type="EMBL" id="CP009498">
    <property type="protein sequence ID" value="AKL97823.1"/>
    <property type="molecule type" value="Genomic_DNA"/>
</dbReference>
<accession>A0A0G3WHL6</accession>
<dbReference type="PANTHER" id="PTHR42798:SF2">
    <property type="entry name" value="ABC TRANSPORTER ATP-BINDING PROTEIN MG467-RELATED"/>
    <property type="match status" value="1"/>
</dbReference>
<keyword evidence="7" id="KW-1185">Reference proteome</keyword>
<feature type="domain" description="ABC transporter" evidence="5">
    <location>
        <begin position="3"/>
        <end position="221"/>
    </location>
</feature>
<keyword evidence="2" id="KW-0547">Nucleotide-binding</keyword>
<dbReference type="InterPro" id="IPR017911">
    <property type="entry name" value="MacB-like_ATP-bd"/>
</dbReference>
<dbReference type="AlphaFoldDB" id="A0A0G3WHL6"/>
<dbReference type="STRING" id="1408281.Epro_0444"/>
<evidence type="ECO:0000259" key="5">
    <source>
        <dbReference type="PROSITE" id="PS50893"/>
    </source>
</evidence>
<evidence type="ECO:0000256" key="3">
    <source>
        <dbReference type="ARBA" id="ARBA00022840"/>
    </source>
</evidence>
<dbReference type="InterPro" id="IPR003439">
    <property type="entry name" value="ABC_transporter-like_ATP-bd"/>
</dbReference>
<keyword evidence="6" id="KW-0449">Lipoprotein</keyword>
<dbReference type="PANTHER" id="PTHR42798">
    <property type="entry name" value="LIPOPROTEIN-RELEASING SYSTEM ATP-BINDING PROTEIN LOLD"/>
    <property type="match status" value="1"/>
</dbReference>
<keyword evidence="1" id="KW-0813">Transport</keyword>
<dbReference type="GO" id="GO:0016887">
    <property type="term" value="F:ATP hydrolysis activity"/>
    <property type="evidence" value="ECO:0007669"/>
    <property type="project" value="InterPro"/>
</dbReference>
<protein>
    <submittedName>
        <fullName evidence="6">Outer membrane-specific lipoprotein transporter subunit</fullName>
    </submittedName>
</protein>
<organism evidence="6 7">
    <name type="scientific">Endomicrobium proavitum</name>
    <dbReference type="NCBI Taxonomy" id="1408281"/>
    <lineage>
        <taxon>Bacteria</taxon>
        <taxon>Pseudomonadati</taxon>
        <taxon>Elusimicrobiota</taxon>
        <taxon>Endomicrobiia</taxon>
        <taxon>Endomicrobiales</taxon>
        <taxon>Endomicrobiaceae</taxon>
        <taxon>Endomicrobium</taxon>
    </lineage>
</organism>
<dbReference type="GO" id="GO:0005524">
    <property type="term" value="F:ATP binding"/>
    <property type="evidence" value="ECO:0007669"/>
    <property type="project" value="UniProtKB-KW"/>
</dbReference>
<evidence type="ECO:0000313" key="6">
    <source>
        <dbReference type="EMBL" id="AKL97823.1"/>
    </source>
</evidence>